<evidence type="ECO:0000256" key="2">
    <source>
        <dbReference type="SAM" id="Phobius"/>
    </source>
</evidence>
<name>A0A5C1Y8W1_9MICO</name>
<organism evidence="3 4">
    <name type="scientific">Protaetiibacter larvae</name>
    <dbReference type="NCBI Taxonomy" id="2592654"/>
    <lineage>
        <taxon>Bacteria</taxon>
        <taxon>Bacillati</taxon>
        <taxon>Actinomycetota</taxon>
        <taxon>Actinomycetes</taxon>
        <taxon>Micrococcales</taxon>
        <taxon>Microbacteriaceae</taxon>
        <taxon>Protaetiibacter</taxon>
    </lineage>
</organism>
<feature type="compositionally biased region" description="Pro residues" evidence="1">
    <location>
        <begin position="1"/>
        <end position="17"/>
    </location>
</feature>
<sequence length="365" mass="40026">MSWPPDPPGTPVDPFPPGAGWASERTPTAPVPAAAQYRPRVRRGHGVGRWVGGILVALLVVGLVAAAPWDAGRRQAYADQWVVWTQPPSAQISELAASLALTEDGRRVFFASRPRIEQANEFQAHCDIEATIVLGCYYRGRIYVYDVTDERLAGTIEVTAAHELLHAVHDRLSPEETARIDALVSDVVATLPDTDPNLAVVASYPEDQRLDEWHSRLGTEYAQLPAALEQHYAQVFSDRARIVAFENGSTSQLDGYADRIDQLGAELDAASAELQARSVAYDDKVAALNADIEAFNARADRGEFDSPEDFDRARTALEDRQSAVEAERVALNADVRSYNDKLAELQSLDAERAELYSHLDSHSAP</sequence>
<feature type="transmembrane region" description="Helical" evidence="2">
    <location>
        <begin position="47"/>
        <end position="69"/>
    </location>
</feature>
<feature type="region of interest" description="Disordered" evidence="1">
    <location>
        <begin position="1"/>
        <end position="32"/>
    </location>
</feature>
<dbReference type="RefSeq" id="WP_149325758.1">
    <property type="nucleotide sequence ID" value="NZ_CP043504.1"/>
</dbReference>
<evidence type="ECO:0000256" key="1">
    <source>
        <dbReference type="SAM" id="MobiDB-lite"/>
    </source>
</evidence>
<gene>
    <name evidence="3" type="ORF">FLP23_10185</name>
</gene>
<dbReference type="Proteomes" id="UP000322159">
    <property type="component" value="Chromosome"/>
</dbReference>
<dbReference type="OrthoDB" id="9787474at2"/>
<protein>
    <submittedName>
        <fullName evidence="3">Uncharacterized protein</fullName>
    </submittedName>
</protein>
<keyword evidence="4" id="KW-1185">Reference proteome</keyword>
<keyword evidence="2" id="KW-0812">Transmembrane</keyword>
<proteinExistence type="predicted"/>
<reference evidence="3 4" key="1">
    <citation type="submission" date="2019-09" db="EMBL/GenBank/DDBJ databases">
        <title>Genome sequencing of strain KACC 19322.</title>
        <authorList>
            <person name="Heo J."/>
            <person name="Kim S.-J."/>
            <person name="Kim J.-S."/>
            <person name="Hong S.-B."/>
            <person name="Kwon S.-W."/>
        </authorList>
    </citation>
    <scope>NUCLEOTIDE SEQUENCE [LARGE SCALE GENOMIC DNA]</scope>
    <source>
        <strain evidence="3 4">KACC 19322</strain>
    </source>
</reference>
<accession>A0A5C1Y8W1</accession>
<evidence type="ECO:0000313" key="3">
    <source>
        <dbReference type="EMBL" id="QEO10341.1"/>
    </source>
</evidence>
<evidence type="ECO:0000313" key="4">
    <source>
        <dbReference type="Proteomes" id="UP000322159"/>
    </source>
</evidence>
<dbReference type="KEGG" id="lyk:FLP23_10185"/>
<dbReference type="AlphaFoldDB" id="A0A5C1Y8W1"/>
<keyword evidence="2" id="KW-0472">Membrane</keyword>
<dbReference type="EMBL" id="CP043504">
    <property type="protein sequence ID" value="QEO10341.1"/>
    <property type="molecule type" value="Genomic_DNA"/>
</dbReference>
<keyword evidence="2" id="KW-1133">Transmembrane helix</keyword>